<accession>A0AAD4KLU0</accession>
<dbReference type="InterPro" id="IPR000488">
    <property type="entry name" value="Death_dom"/>
</dbReference>
<dbReference type="AlphaFoldDB" id="A0AAD4KLU0"/>
<dbReference type="Proteomes" id="UP001201262">
    <property type="component" value="Unassembled WGS sequence"/>
</dbReference>
<evidence type="ECO:0000256" key="9">
    <source>
        <dbReference type="RuleBase" id="RU367076"/>
    </source>
</evidence>
<evidence type="ECO:0000256" key="5">
    <source>
        <dbReference type="ARBA" id="ARBA00022478"/>
    </source>
</evidence>
<dbReference type="InterPro" id="IPR008806">
    <property type="entry name" value="RNA_pol_III_Rpc82_C"/>
</dbReference>
<evidence type="ECO:0000256" key="3">
    <source>
        <dbReference type="ARBA" id="ARBA00011206"/>
    </source>
</evidence>
<evidence type="ECO:0000256" key="6">
    <source>
        <dbReference type="ARBA" id="ARBA00023163"/>
    </source>
</evidence>
<feature type="compositionally biased region" description="Acidic residues" evidence="10">
    <location>
        <begin position="357"/>
        <end position="367"/>
    </location>
</feature>
<evidence type="ECO:0000256" key="10">
    <source>
        <dbReference type="SAM" id="MobiDB-lite"/>
    </source>
</evidence>
<dbReference type="GO" id="GO:0007165">
    <property type="term" value="P:signal transduction"/>
    <property type="evidence" value="ECO:0007669"/>
    <property type="project" value="InterPro"/>
</dbReference>
<comment type="similarity">
    <text evidence="2 9">Belongs to the RNA polymerase beta chain family.</text>
</comment>
<comment type="function">
    <text evidence="8 9">DNA-dependent RNA polymerase catalyzes the transcription of DNA into RNA using the four ribonucleoside triphosphates as substrates. Specific core component of RNA polymerase III which synthesizes small RNAs, such as 5S rRNA and tRNAs.</text>
</comment>
<evidence type="ECO:0000256" key="4">
    <source>
        <dbReference type="ARBA" id="ARBA00016689"/>
    </source>
</evidence>
<dbReference type="InterPro" id="IPR036388">
    <property type="entry name" value="WH-like_DNA-bd_sf"/>
</dbReference>
<evidence type="ECO:0000313" key="12">
    <source>
        <dbReference type="EMBL" id="KAH8691125.1"/>
    </source>
</evidence>
<comment type="subcellular location">
    <subcellularLocation>
        <location evidence="1 9">Nucleus</location>
    </subcellularLocation>
</comment>
<dbReference type="InterPro" id="IPR039748">
    <property type="entry name" value="RPC3"/>
</dbReference>
<keyword evidence="6 9" id="KW-0804">Transcription</keyword>
<dbReference type="Pfam" id="PF22536">
    <property type="entry name" value="WHD_POLR3C"/>
    <property type="match status" value="1"/>
</dbReference>
<dbReference type="EMBL" id="JAJTJA010000012">
    <property type="protein sequence ID" value="KAH8691125.1"/>
    <property type="molecule type" value="Genomic_DNA"/>
</dbReference>
<dbReference type="GeneID" id="70247440"/>
<feature type="domain" description="Death" evidence="11">
    <location>
        <begin position="530"/>
        <end position="580"/>
    </location>
</feature>
<protein>
    <recommendedName>
        <fullName evidence="4 9">DNA-directed RNA polymerase III subunit RPC3</fullName>
        <shortName evidence="9">RNA polymerase III subunit C3</shortName>
    </recommendedName>
</protein>
<feature type="region of interest" description="Disordered" evidence="10">
    <location>
        <begin position="81"/>
        <end position="117"/>
    </location>
</feature>
<proteinExistence type="inferred from homology"/>
<evidence type="ECO:0000256" key="2">
    <source>
        <dbReference type="ARBA" id="ARBA00006835"/>
    </source>
</evidence>
<dbReference type="RefSeq" id="XP_046067217.1">
    <property type="nucleotide sequence ID" value="XM_046217153.1"/>
</dbReference>
<evidence type="ECO:0000256" key="1">
    <source>
        <dbReference type="ARBA" id="ARBA00004123"/>
    </source>
</evidence>
<evidence type="ECO:0000259" key="11">
    <source>
        <dbReference type="PROSITE" id="PS50017"/>
    </source>
</evidence>
<feature type="region of interest" description="Disordered" evidence="10">
    <location>
        <begin position="323"/>
        <end position="372"/>
    </location>
</feature>
<evidence type="ECO:0000256" key="7">
    <source>
        <dbReference type="ARBA" id="ARBA00023242"/>
    </source>
</evidence>
<keyword evidence="7 9" id="KW-0539">Nucleus</keyword>
<dbReference type="PANTHER" id="PTHR12949">
    <property type="entry name" value="RNA POLYMERASE III DNA DIRECTED -RELATED"/>
    <property type="match status" value="1"/>
</dbReference>
<evidence type="ECO:0000313" key="13">
    <source>
        <dbReference type="Proteomes" id="UP001201262"/>
    </source>
</evidence>
<keyword evidence="13" id="KW-1185">Reference proteome</keyword>
<dbReference type="PANTHER" id="PTHR12949:SF0">
    <property type="entry name" value="DNA-DIRECTED RNA POLYMERASE III SUBUNIT RPC3"/>
    <property type="match status" value="1"/>
</dbReference>
<dbReference type="GO" id="GO:0003697">
    <property type="term" value="F:single-stranded DNA binding"/>
    <property type="evidence" value="ECO:0007669"/>
    <property type="project" value="UniProtKB-UniRule"/>
</dbReference>
<dbReference type="PROSITE" id="PS50017">
    <property type="entry name" value="DEATH_DOMAIN"/>
    <property type="match status" value="1"/>
</dbReference>
<keyword evidence="5 9" id="KW-0240">DNA-directed RNA polymerase</keyword>
<dbReference type="Pfam" id="PF05645">
    <property type="entry name" value="RNA_pol_Rpc82"/>
    <property type="match status" value="1"/>
</dbReference>
<feature type="region of interest" description="Disordered" evidence="10">
    <location>
        <begin position="190"/>
        <end position="239"/>
    </location>
</feature>
<comment type="subunit">
    <text evidence="3 9">Component of the RNA polymerase III (Pol III) complex consisting of 17 subunits.</text>
</comment>
<feature type="compositionally biased region" description="Polar residues" evidence="10">
    <location>
        <begin position="102"/>
        <end position="113"/>
    </location>
</feature>
<dbReference type="GO" id="GO:0005666">
    <property type="term" value="C:RNA polymerase III complex"/>
    <property type="evidence" value="ECO:0007669"/>
    <property type="project" value="UniProtKB-UniRule"/>
</dbReference>
<sequence length="580" mass="66302">MIQMQLVYHFTSTDDGITHYEASINAAYYLIRSGKMLEIVEERLGAYAAKVMSAIMYRGHAQISYLEAMAELRTKGVGKSSTNGGTFDWDENEGQNGDAPHSPSSEKTVTGDQSSDHTRLHTILKSLAGHGFINRVKDAHFHSIMDNTLDAERKARRDLETTEFKGKKLEVEVEIRMEKILKEQLNSDLTQDYPLGTKRPQVNGYSGGSRKRRRLDSSGGYSEDEDSEHEDDDEDQRPIDSNLVVRVNYEKLDVVLRNRRLVELAAQGTSPVTAQLYETLLRVIEYKTYRCREGGAEIPREGEEFETGTEPVTVQRLISEVDPDLDLSGSLGPSGNPPAGKKIKRPLENGVNGDHHDDDDDDDDENITTETTKSYDINQHLSLLALPPYRLVRRSNSSIPAWTVEFRRLARQLRHLEIERIVGIRFGRLALRVLRILLEKGKLDEKRLQEISLISQKDLRQVLAHMQESGFVDLQEIPKDSQRLPSKTVFLWFFDPDRVGRNLLHDTYKAMSCCLQRLRFERGRLKDFLDKTERIDVKGNEEQYLSEAELQVLQEWRDKEALMLGEVARLDDLVAVLRDF</sequence>
<feature type="compositionally biased region" description="Acidic residues" evidence="10">
    <location>
        <begin position="222"/>
        <end position="235"/>
    </location>
</feature>
<dbReference type="Gene3D" id="1.10.10.10">
    <property type="entry name" value="Winged helix-like DNA-binding domain superfamily/Winged helix DNA-binding domain"/>
    <property type="match status" value="1"/>
</dbReference>
<comment type="caution">
    <text evidence="12">The sequence shown here is derived from an EMBL/GenBank/DDBJ whole genome shotgun (WGS) entry which is preliminary data.</text>
</comment>
<dbReference type="InterPro" id="IPR055207">
    <property type="entry name" value="POLR3C_WHD"/>
</dbReference>
<reference evidence="12" key="1">
    <citation type="submission" date="2021-12" db="EMBL/GenBank/DDBJ databases">
        <title>Convergent genome expansion in fungi linked to evolution of root-endophyte symbiosis.</title>
        <authorList>
            <consortium name="DOE Joint Genome Institute"/>
            <person name="Ke Y.-H."/>
            <person name="Bonito G."/>
            <person name="Liao H.-L."/>
            <person name="Looney B."/>
            <person name="Rojas-Flechas A."/>
            <person name="Nash J."/>
            <person name="Hameed K."/>
            <person name="Schadt C."/>
            <person name="Martin F."/>
            <person name="Crous P.W."/>
            <person name="Miettinen O."/>
            <person name="Magnuson J.K."/>
            <person name="Labbe J."/>
            <person name="Jacobson D."/>
            <person name="Doktycz M.J."/>
            <person name="Veneault-Fourrey C."/>
            <person name="Kuo A."/>
            <person name="Mondo S."/>
            <person name="Calhoun S."/>
            <person name="Riley R."/>
            <person name="Ohm R."/>
            <person name="LaButti K."/>
            <person name="Andreopoulos B."/>
            <person name="Pangilinan J."/>
            <person name="Nolan M."/>
            <person name="Tritt A."/>
            <person name="Clum A."/>
            <person name="Lipzen A."/>
            <person name="Daum C."/>
            <person name="Barry K."/>
            <person name="Grigoriev I.V."/>
            <person name="Vilgalys R."/>
        </authorList>
    </citation>
    <scope>NUCLEOTIDE SEQUENCE</scope>
    <source>
        <strain evidence="12">PMI_201</strain>
    </source>
</reference>
<name>A0AAD4KLU0_9EURO</name>
<dbReference type="GO" id="GO:0006351">
    <property type="term" value="P:DNA-templated transcription"/>
    <property type="evidence" value="ECO:0007669"/>
    <property type="project" value="InterPro"/>
</dbReference>
<evidence type="ECO:0000256" key="8">
    <source>
        <dbReference type="ARBA" id="ARBA00025127"/>
    </source>
</evidence>
<organism evidence="12 13">
    <name type="scientific">Talaromyces proteolyticus</name>
    <dbReference type="NCBI Taxonomy" id="1131652"/>
    <lineage>
        <taxon>Eukaryota</taxon>
        <taxon>Fungi</taxon>
        <taxon>Dikarya</taxon>
        <taxon>Ascomycota</taxon>
        <taxon>Pezizomycotina</taxon>
        <taxon>Eurotiomycetes</taxon>
        <taxon>Eurotiomycetidae</taxon>
        <taxon>Eurotiales</taxon>
        <taxon>Trichocomaceae</taxon>
        <taxon>Talaromyces</taxon>
        <taxon>Talaromyces sect. Bacilispori</taxon>
    </lineage>
</organism>
<gene>
    <name evidence="12" type="ORF">BGW36DRAFT_387722</name>
</gene>